<evidence type="ECO:0000313" key="2">
    <source>
        <dbReference type="Proteomes" id="UP000068167"/>
    </source>
</evidence>
<dbReference type="Gene3D" id="1.25.40.10">
    <property type="entry name" value="Tetratricopeptide repeat domain"/>
    <property type="match status" value="1"/>
</dbReference>
<dbReference type="KEGG" id="mpk:VL20_6491"/>
<sequence length="39" mass="4376">MEYGKKGNFVQSLAQFNLAIRLNPNDAIAYILRGDAYLS</sequence>
<name>A0A0K1SAY2_9CHRO</name>
<accession>A0A0K1SAY2</accession>
<evidence type="ECO:0000313" key="1">
    <source>
        <dbReference type="EMBL" id="AKV71210.1"/>
    </source>
</evidence>
<organism evidence="1 2">
    <name type="scientific">Microcystis panniformis FACHB-1757</name>
    <dbReference type="NCBI Taxonomy" id="1638788"/>
    <lineage>
        <taxon>Bacteria</taxon>
        <taxon>Bacillati</taxon>
        <taxon>Cyanobacteriota</taxon>
        <taxon>Cyanophyceae</taxon>
        <taxon>Oscillatoriophycideae</taxon>
        <taxon>Chroococcales</taxon>
        <taxon>Microcystaceae</taxon>
        <taxon>Microcystis</taxon>
    </lineage>
</organism>
<protein>
    <submittedName>
        <fullName evidence="1">TPR domain protein component of TonB system</fullName>
    </submittedName>
</protein>
<dbReference type="Proteomes" id="UP000068167">
    <property type="component" value="Chromosome"/>
</dbReference>
<reference evidence="1 2" key="1">
    <citation type="journal article" date="2016" name="Stand. Genomic Sci.">
        <title>Complete genome sequence and genomic characterization of Microcystis panniformis FACHB 1757 by third-generation sequencing.</title>
        <authorList>
            <person name="Zhang J.Y."/>
            <person name="Guan R."/>
            <person name="Zhang H.J."/>
            <person name="Li H."/>
            <person name="Xiao P."/>
            <person name="Yu G.L."/>
            <person name="Du L."/>
            <person name="Cao D.M."/>
            <person name="Zhu B.C."/>
            <person name="Li R.H."/>
            <person name="Lu Z.H."/>
        </authorList>
    </citation>
    <scope>NUCLEOTIDE SEQUENCE [LARGE SCALE GENOMIC DNA]</scope>
    <source>
        <strain evidence="1 2">FACHB-1757</strain>
    </source>
</reference>
<dbReference type="AlphaFoldDB" id="A0A0K1SAY2"/>
<dbReference type="SUPFAM" id="SSF48452">
    <property type="entry name" value="TPR-like"/>
    <property type="match status" value="1"/>
</dbReference>
<keyword evidence="2" id="KW-1185">Reference proteome</keyword>
<proteinExistence type="predicted"/>
<gene>
    <name evidence="1" type="ORF">VL20_6491</name>
</gene>
<dbReference type="Pfam" id="PF13414">
    <property type="entry name" value="TPR_11"/>
    <property type="match status" value="1"/>
</dbReference>
<dbReference type="InterPro" id="IPR011990">
    <property type="entry name" value="TPR-like_helical_dom_sf"/>
</dbReference>
<dbReference type="RefSeq" id="WP_128575354.1">
    <property type="nucleotide sequence ID" value="NZ_CP011339.1"/>
</dbReference>
<dbReference type="EMBL" id="CP011339">
    <property type="protein sequence ID" value="AKV71210.1"/>
    <property type="molecule type" value="Genomic_DNA"/>
</dbReference>